<dbReference type="EMBL" id="MT142432">
    <property type="protein sequence ID" value="QJA80705.1"/>
    <property type="molecule type" value="Genomic_DNA"/>
</dbReference>
<protein>
    <submittedName>
        <fullName evidence="1">Uncharacterized protein</fullName>
    </submittedName>
</protein>
<name>A0A6M3KH04_9ZZZZ</name>
<proteinExistence type="predicted"/>
<accession>A0A6M3KH04</accession>
<reference evidence="1" key="1">
    <citation type="submission" date="2020-03" db="EMBL/GenBank/DDBJ databases">
        <title>The deep terrestrial virosphere.</title>
        <authorList>
            <person name="Holmfeldt K."/>
            <person name="Nilsson E."/>
            <person name="Simone D."/>
            <person name="Lopez-Fernandez M."/>
            <person name="Wu X."/>
            <person name="de Brujin I."/>
            <person name="Lundin D."/>
            <person name="Andersson A."/>
            <person name="Bertilsson S."/>
            <person name="Dopson M."/>
        </authorList>
    </citation>
    <scope>NUCLEOTIDE SEQUENCE</scope>
    <source>
        <strain evidence="1">MM415A00670</strain>
    </source>
</reference>
<sequence length="768" mass="83235">MFSLGKTLGLTANRQAPYSTFSFTGWPLGLNTAIQSFEIAKKELAEAINIKINSGGQLETRPAINKHTSTAITGKAIKFIARCPIGATNYELLVDEDDKLYYINSGTPTQIGSALEDEAYIFPYKGAAVICDGSYLKYIDGVSSIKMAYDDGTGTNGYQFNNSDGADSGSTALGNGTNTRLAYKFTSQAWDAGYTIPPTTATFKLSKTGSPTGNATLYIRKTADGSSIASKTFIDVSTLTTTATEYSISFVAADISSQMSPSIGYYCSLEYSGGDGSNYVKVHYTTVSTSGHSSVYAGSWTDSSVQDPIASLRPGRPPKAKFGVVWKNRPILGGDPDNPGYIWYGNLTYLDWSTANGGGNVGLVDSDSNNFPVGGIEAVFGDLFVFGKQSQPCIAKLTGSSPSDYSLPLLLQQVWSTHKTLKGVVNDLWYTSEDGVGALTGVEIYGDLRTTLISDPVDDRIKDYWNTSNTTAAYYPRDGQYWVVFPSYHRVLVVNSKIAVSYLGAIRYPSTEYELYRADYTTDDYKWTIGSAGTNEYYLQTAAGGDPSISVAPDALTIDNELMTEGTIGSLEDHQWAFGDNNGLGYNSVYIKDDSGDPDTTGVTVRSLIIPTSLASYDGNIYIGASDGFVYKVDTSVYKDIDVLQINPRFKTAYIEMPFVHANIAQVQLFAHSLNGASVDLNIYRDGFSLNPAKTIAFNLPISDSAVLGDMDMDLGDADFSISGSQNPIWERTNLNARTFQIGMDDVIITDKALFVSGVLLKYRKLEF</sequence>
<organism evidence="1">
    <name type="scientific">viral metagenome</name>
    <dbReference type="NCBI Taxonomy" id="1070528"/>
    <lineage>
        <taxon>unclassified sequences</taxon>
        <taxon>metagenomes</taxon>
        <taxon>organismal metagenomes</taxon>
    </lineage>
</organism>
<gene>
    <name evidence="1" type="ORF">MM415A00670_0014</name>
</gene>
<dbReference type="AlphaFoldDB" id="A0A6M3KH04"/>
<evidence type="ECO:0000313" key="1">
    <source>
        <dbReference type="EMBL" id="QJA80705.1"/>
    </source>
</evidence>